<protein>
    <recommendedName>
        <fullName evidence="4">Resolvase/invertase-type recombinase catalytic domain-containing protein</fullName>
    </recommendedName>
</protein>
<feature type="region of interest" description="Disordered" evidence="1">
    <location>
        <begin position="31"/>
        <end position="58"/>
    </location>
</feature>
<proteinExistence type="predicted"/>
<evidence type="ECO:0000313" key="3">
    <source>
        <dbReference type="Proteomes" id="UP001595698"/>
    </source>
</evidence>
<evidence type="ECO:0008006" key="4">
    <source>
        <dbReference type="Google" id="ProtNLM"/>
    </source>
</evidence>
<dbReference type="RefSeq" id="WP_386190744.1">
    <property type="nucleotide sequence ID" value="NZ_JBHSBC010000020.1"/>
</dbReference>
<comment type="caution">
    <text evidence="2">The sequence shown here is derived from an EMBL/GenBank/DDBJ whole genome shotgun (WGS) entry which is preliminary data.</text>
</comment>
<feature type="compositionally biased region" description="Basic and acidic residues" evidence="1">
    <location>
        <begin position="31"/>
        <end position="51"/>
    </location>
</feature>
<evidence type="ECO:0000313" key="2">
    <source>
        <dbReference type="EMBL" id="MFC3982479.1"/>
    </source>
</evidence>
<accession>A0ABV8F2M6</accession>
<dbReference type="Proteomes" id="UP001595698">
    <property type="component" value="Unassembled WGS sequence"/>
</dbReference>
<dbReference type="EMBL" id="JBHSBC010000020">
    <property type="protein sequence ID" value="MFC3982479.1"/>
    <property type="molecule type" value="Genomic_DNA"/>
</dbReference>
<keyword evidence="3" id="KW-1185">Reference proteome</keyword>
<sequence>MKRLDDSGKPAGHLVHGLALPALKKTEDAWLESDRRRGMTRSARDGYDRRPAPTNRRP</sequence>
<reference evidence="3" key="1">
    <citation type="journal article" date="2019" name="Int. J. Syst. Evol. Microbiol.">
        <title>The Global Catalogue of Microorganisms (GCM) 10K type strain sequencing project: providing services to taxonomists for standard genome sequencing and annotation.</title>
        <authorList>
            <consortium name="The Broad Institute Genomics Platform"/>
            <consortium name="The Broad Institute Genome Sequencing Center for Infectious Disease"/>
            <person name="Wu L."/>
            <person name="Ma J."/>
        </authorList>
    </citation>
    <scope>NUCLEOTIDE SEQUENCE [LARGE SCALE GENOMIC DNA]</scope>
    <source>
        <strain evidence="3">TBRC 7912</strain>
    </source>
</reference>
<gene>
    <name evidence="2" type="ORF">ACFOYY_20210</name>
</gene>
<evidence type="ECO:0000256" key="1">
    <source>
        <dbReference type="SAM" id="MobiDB-lite"/>
    </source>
</evidence>
<organism evidence="2 3">
    <name type="scientific">Streptosporangium jomthongense</name>
    <dbReference type="NCBI Taxonomy" id="1193683"/>
    <lineage>
        <taxon>Bacteria</taxon>
        <taxon>Bacillati</taxon>
        <taxon>Actinomycetota</taxon>
        <taxon>Actinomycetes</taxon>
        <taxon>Streptosporangiales</taxon>
        <taxon>Streptosporangiaceae</taxon>
        <taxon>Streptosporangium</taxon>
    </lineage>
</organism>
<name>A0ABV8F2M6_9ACTN</name>